<feature type="region of interest" description="Disordered" evidence="1">
    <location>
        <begin position="1"/>
        <end position="89"/>
    </location>
</feature>
<accession>A0AAD4DKU5</accession>
<comment type="caution">
    <text evidence="2">The sequence shown here is derived from an EMBL/GenBank/DDBJ whole genome shotgun (WGS) entry which is preliminary data.</text>
</comment>
<dbReference type="EMBL" id="JAAAIL010000049">
    <property type="protein sequence ID" value="KAG0280746.1"/>
    <property type="molecule type" value="Genomic_DNA"/>
</dbReference>
<dbReference type="Proteomes" id="UP001194580">
    <property type="component" value="Unassembled WGS sequence"/>
</dbReference>
<feature type="region of interest" description="Disordered" evidence="1">
    <location>
        <begin position="543"/>
        <end position="585"/>
    </location>
</feature>
<feature type="compositionally biased region" description="Basic residues" evidence="1">
    <location>
        <begin position="169"/>
        <end position="178"/>
    </location>
</feature>
<feature type="compositionally biased region" description="Pro residues" evidence="1">
    <location>
        <begin position="276"/>
        <end position="287"/>
    </location>
</feature>
<gene>
    <name evidence="2" type="ORF">BGZ95_008893</name>
</gene>
<sequence length="713" mass="74621">MSQHHAVGSIDPFAHTSSDQPGTVGPSRVAAETPRGSFHHAASPSIGGEIYQQSQSLSQNQAPRNLSSSPSTITTTTTTAPSTTPGRKPSLTDTLIAGATTAATTATHAATSAVAAVRRLVGEGGSTEVDLDDEATDTAKVEGTSSSKGLFSFMKPSINNGLEFSRRKLSSNKNKTHSASHPASSAAPAPVPTLASAPTPASIPSSMPSMPSPALSSAPNIMSTAAHTASNATTTDPMHHVSNTMHPTTQNTEHSIMQTSMYPSQNAVHHSMPAPAPTPIPAQPYEPAPTGITFSEKPPLPFATTNNNSNNNNNNKNNTTDTATAASTNPIPRRGSIASQTAILTEPHNTLYVTRQGGARSQALGVDQPSISSTTATIKSQTPTGLGVDKPVYIGVQEDPKIQARRRGSLHVDKTPVFADNALNDPNNKYQNSYSGNLIQANSNAVNGKPPAAVAAGGGGGTARSDYSLPLRRRSSFNGLNVDQPIVATSNVAGSGSTDSTNRNRPEGIYNSGYNVDRAGHHDQKRSGFGVDKPAIVTHQMATVNKSQQQQQQQLSDNTNSTTTTTTNSHSHSPTFNKLHNPTNSSIYPYSTTTTVSETQVNPTEIGPTITYQQTPSSGLSSSAPAEPLVIPADYKGPIPQVAPGEHVIWVKKTVVQTEYYDGAHDNAGGVMPPAPVQESGNQNRRGSTGSFLDRIRGRRASAVSIDKGKQRV</sequence>
<feature type="compositionally biased region" description="Low complexity" evidence="1">
    <location>
        <begin position="303"/>
        <end position="329"/>
    </location>
</feature>
<reference evidence="2" key="1">
    <citation type="journal article" date="2020" name="Fungal Divers.">
        <title>Resolving the Mortierellaceae phylogeny through synthesis of multi-gene phylogenetics and phylogenomics.</title>
        <authorList>
            <person name="Vandepol N."/>
            <person name="Liber J."/>
            <person name="Desiro A."/>
            <person name="Na H."/>
            <person name="Kennedy M."/>
            <person name="Barry K."/>
            <person name="Grigoriev I.V."/>
            <person name="Miller A.N."/>
            <person name="O'Donnell K."/>
            <person name="Stajich J.E."/>
            <person name="Bonito G."/>
        </authorList>
    </citation>
    <scope>NUCLEOTIDE SEQUENCE</scope>
    <source>
        <strain evidence="2">NRRL 28262</strain>
    </source>
</reference>
<evidence type="ECO:0000313" key="2">
    <source>
        <dbReference type="EMBL" id="KAG0280746.1"/>
    </source>
</evidence>
<evidence type="ECO:0000313" key="3">
    <source>
        <dbReference type="Proteomes" id="UP001194580"/>
    </source>
</evidence>
<feature type="compositionally biased region" description="Low complexity" evidence="1">
    <location>
        <begin position="179"/>
        <end position="218"/>
    </location>
</feature>
<feature type="compositionally biased region" description="Low complexity" evidence="1">
    <location>
        <begin position="67"/>
        <end position="85"/>
    </location>
</feature>
<protein>
    <submittedName>
        <fullName evidence="2">Uncharacterized protein</fullName>
    </submittedName>
</protein>
<evidence type="ECO:0000256" key="1">
    <source>
        <dbReference type="SAM" id="MobiDB-lite"/>
    </source>
</evidence>
<feature type="region of interest" description="Disordered" evidence="1">
    <location>
        <begin position="127"/>
        <end position="148"/>
    </location>
</feature>
<name>A0AAD4DKU5_9FUNG</name>
<keyword evidence="3" id="KW-1185">Reference proteome</keyword>
<feature type="compositionally biased region" description="Polar residues" evidence="1">
    <location>
        <begin position="679"/>
        <end position="691"/>
    </location>
</feature>
<feature type="compositionally biased region" description="Polar residues" evidence="1">
    <location>
        <begin position="574"/>
        <end position="585"/>
    </location>
</feature>
<feature type="region of interest" description="Disordered" evidence="1">
    <location>
        <begin position="169"/>
        <end position="218"/>
    </location>
</feature>
<feature type="region of interest" description="Disordered" evidence="1">
    <location>
        <begin position="673"/>
        <end position="694"/>
    </location>
</feature>
<feature type="region of interest" description="Disordered" evidence="1">
    <location>
        <begin position="490"/>
        <end position="529"/>
    </location>
</feature>
<proteinExistence type="predicted"/>
<organism evidence="2 3">
    <name type="scientific">Linnemannia exigua</name>
    <dbReference type="NCBI Taxonomy" id="604196"/>
    <lineage>
        <taxon>Eukaryota</taxon>
        <taxon>Fungi</taxon>
        <taxon>Fungi incertae sedis</taxon>
        <taxon>Mucoromycota</taxon>
        <taxon>Mortierellomycotina</taxon>
        <taxon>Mortierellomycetes</taxon>
        <taxon>Mortierellales</taxon>
        <taxon>Mortierellaceae</taxon>
        <taxon>Linnemannia</taxon>
    </lineage>
</organism>
<dbReference type="AlphaFoldDB" id="A0AAD4DKU5"/>
<feature type="compositionally biased region" description="Low complexity" evidence="1">
    <location>
        <begin position="547"/>
        <end position="573"/>
    </location>
</feature>
<feature type="compositionally biased region" description="Polar residues" evidence="1">
    <location>
        <begin position="51"/>
        <end position="66"/>
    </location>
</feature>
<feature type="compositionally biased region" description="Polar residues" evidence="1">
    <location>
        <begin position="490"/>
        <end position="503"/>
    </location>
</feature>
<feature type="region of interest" description="Disordered" evidence="1">
    <location>
        <begin position="276"/>
        <end position="333"/>
    </location>
</feature>